<accession>A0A077ZVL5</accession>
<dbReference type="EMBL" id="CCKQ01002856">
    <property type="protein sequence ID" value="CDW73970.1"/>
    <property type="molecule type" value="Genomic_DNA"/>
</dbReference>
<dbReference type="InParanoid" id="A0A077ZVL5"/>
<name>A0A077ZVL5_STYLE</name>
<evidence type="ECO:0000313" key="3">
    <source>
        <dbReference type="Proteomes" id="UP000039865"/>
    </source>
</evidence>
<proteinExistence type="predicted"/>
<dbReference type="AlphaFoldDB" id="A0A077ZVL5"/>
<evidence type="ECO:0000313" key="2">
    <source>
        <dbReference type="EMBL" id="CDW73970.1"/>
    </source>
</evidence>
<gene>
    <name evidence="2" type="primary">Contig488.g537</name>
    <name evidence="2" type="ORF">STYLEM_2960</name>
</gene>
<organism evidence="2 3">
    <name type="scientific">Stylonychia lemnae</name>
    <name type="common">Ciliate</name>
    <dbReference type="NCBI Taxonomy" id="5949"/>
    <lineage>
        <taxon>Eukaryota</taxon>
        <taxon>Sar</taxon>
        <taxon>Alveolata</taxon>
        <taxon>Ciliophora</taxon>
        <taxon>Intramacronucleata</taxon>
        <taxon>Spirotrichea</taxon>
        <taxon>Stichotrichia</taxon>
        <taxon>Sporadotrichida</taxon>
        <taxon>Oxytrichidae</taxon>
        <taxon>Stylonychinae</taxon>
        <taxon>Stylonychia</taxon>
    </lineage>
</organism>
<protein>
    <submittedName>
        <fullName evidence="2">Uncharacterized protein</fullName>
    </submittedName>
</protein>
<reference evidence="2 3" key="1">
    <citation type="submission" date="2014-06" db="EMBL/GenBank/DDBJ databases">
        <authorList>
            <person name="Swart Estienne"/>
        </authorList>
    </citation>
    <scope>NUCLEOTIDE SEQUENCE [LARGE SCALE GENOMIC DNA]</scope>
    <source>
        <strain evidence="2 3">130c</strain>
    </source>
</reference>
<feature type="region of interest" description="Disordered" evidence="1">
    <location>
        <begin position="324"/>
        <end position="344"/>
    </location>
</feature>
<sequence>MQQQKYQNAISSNHIPHTNNERKLLQVKQFQPDGNLEISSSFEQSKDNTFKYLKEKQFSNQVKSPDIQRFCQLLTNQLPIDKRLSPFTQPNSPKSVETMLQSVTQAFSTIMTAGSSNGLQGNLQKGNATMKLARIFKGQLDHKFQYNKGNYSVSPHSRINNVSPKQNYQRYGRDNDFLFTLTSQSFYQQQELQSQQDKNPQLQPLQIDEKFEDTQLMEQLENPILSQPNIKQYSQLSSPSICQLLESGVGETYSYFQQIKLPEIQINKKNQSQLGAYTNQQQTNGTIESLSPHNLTYQSKSVNRNGQRIPSPLNKIKLMSIPNQDSLSSYQSSKREKKQAGSLNRKYLQIAKEAKMSDTNKNVNKNPASVLRVMGYQGEYFKNQFMEQDKAQLDRFRKYKKGSQEMQNNNKIQILQLTMNDKKLSDPYSIQNYYNFGDVEYQQSTDYSRQSKNSSQLKNVYNQNSQNQDQSEKCLFEYNQLNRINQKPNHLFALPDQVINNQSSNIISTKVNINQNQSPRYMDPFTQRQEIMKKQISFLTRQNRQRFKRKNTNSNNFDQYDDDDEIDQQKTGWGSKLQNFNKGKQQDKLTPWDNQNMTPKLASQGSIVMNDQYDNNGDIDNLSEFDDLKVESTMDVRVEKSFKPLSKHCTTISDIMTIKEQNFEKELGLTFQSTIDQTKPMKKVQNKLKSQ</sequence>
<evidence type="ECO:0000256" key="1">
    <source>
        <dbReference type="SAM" id="MobiDB-lite"/>
    </source>
</evidence>
<keyword evidence="3" id="KW-1185">Reference proteome</keyword>
<dbReference type="Proteomes" id="UP000039865">
    <property type="component" value="Unassembled WGS sequence"/>
</dbReference>